<keyword evidence="3" id="KW-1185">Reference proteome</keyword>
<dbReference type="PANTHER" id="PTHR43544">
    <property type="entry name" value="SHORT-CHAIN DEHYDROGENASE/REDUCTASE"/>
    <property type="match status" value="1"/>
</dbReference>
<sequence length="236" mass="24859">MAPFSPDTVVVVTGASRGLGLEFVKQLLKTSQSRVVATARNPTGSKGLSALVEQFADRLNLITLDTSSDSSIEQAAAAVAKLHGGIDILINNAGIDEGIHPCTDLSGQEYRDILNVNVDHCHISSSLGSVSGNRSLPDTMPLLAKSLMAYNSSKSALNMQTSGWANELRDDKFSILAINPGFVQTDMGGKNAADLGMGQAPLKPEDSIAAVLRVVRSMSPDKSGQFLSHEGEPIPD</sequence>
<evidence type="ECO:0000313" key="3">
    <source>
        <dbReference type="Proteomes" id="UP001485043"/>
    </source>
</evidence>
<dbReference type="Gene3D" id="3.40.50.720">
    <property type="entry name" value="NAD(P)-binding Rossmann-like Domain"/>
    <property type="match status" value="2"/>
</dbReference>
<dbReference type="PRINTS" id="PR00080">
    <property type="entry name" value="SDRFAMILY"/>
</dbReference>
<dbReference type="AlphaFoldDB" id="A0AAW1SVN0"/>
<dbReference type="SUPFAM" id="SSF51735">
    <property type="entry name" value="NAD(P)-binding Rossmann-fold domains"/>
    <property type="match status" value="1"/>
</dbReference>
<comment type="caution">
    <text evidence="2">The sequence shown here is derived from an EMBL/GenBank/DDBJ whole genome shotgun (WGS) entry which is preliminary data.</text>
</comment>
<dbReference type="InterPro" id="IPR051468">
    <property type="entry name" value="Fungal_SecMetab_SDRs"/>
</dbReference>
<gene>
    <name evidence="2" type="ORF">WJX84_005058</name>
</gene>
<name>A0AAW1SVN0_9CHLO</name>
<organism evidence="2 3">
    <name type="scientific">Apatococcus fuscideae</name>
    <dbReference type="NCBI Taxonomy" id="2026836"/>
    <lineage>
        <taxon>Eukaryota</taxon>
        <taxon>Viridiplantae</taxon>
        <taxon>Chlorophyta</taxon>
        <taxon>core chlorophytes</taxon>
        <taxon>Trebouxiophyceae</taxon>
        <taxon>Chlorellales</taxon>
        <taxon>Chlorellaceae</taxon>
        <taxon>Apatococcus</taxon>
    </lineage>
</organism>
<dbReference type="Proteomes" id="UP001485043">
    <property type="component" value="Unassembled WGS sequence"/>
</dbReference>
<dbReference type="InterPro" id="IPR036291">
    <property type="entry name" value="NAD(P)-bd_dom_sf"/>
</dbReference>
<proteinExistence type="inferred from homology"/>
<reference evidence="2 3" key="1">
    <citation type="journal article" date="2024" name="Nat. Commun.">
        <title>Phylogenomics reveals the evolutionary origins of lichenization in chlorophyte algae.</title>
        <authorList>
            <person name="Puginier C."/>
            <person name="Libourel C."/>
            <person name="Otte J."/>
            <person name="Skaloud P."/>
            <person name="Haon M."/>
            <person name="Grisel S."/>
            <person name="Petersen M."/>
            <person name="Berrin J.G."/>
            <person name="Delaux P.M."/>
            <person name="Dal Grande F."/>
            <person name="Keller J."/>
        </authorList>
    </citation>
    <scope>NUCLEOTIDE SEQUENCE [LARGE SCALE GENOMIC DNA]</scope>
    <source>
        <strain evidence="2 3">SAG 2523</strain>
    </source>
</reference>
<comment type="similarity">
    <text evidence="1">Belongs to the short-chain dehydrogenases/reductases (SDR) family.</text>
</comment>
<evidence type="ECO:0000313" key="2">
    <source>
        <dbReference type="EMBL" id="KAK9858414.1"/>
    </source>
</evidence>
<dbReference type="GO" id="GO:0005737">
    <property type="term" value="C:cytoplasm"/>
    <property type="evidence" value="ECO:0007669"/>
    <property type="project" value="TreeGrafter"/>
</dbReference>
<dbReference type="InterPro" id="IPR002347">
    <property type="entry name" value="SDR_fam"/>
</dbReference>
<dbReference type="PANTHER" id="PTHR43544:SF12">
    <property type="entry name" value="NAD(P)-BINDING ROSSMANN-FOLD SUPERFAMILY PROTEIN"/>
    <property type="match status" value="1"/>
</dbReference>
<dbReference type="EMBL" id="JALJOV010000928">
    <property type="protein sequence ID" value="KAK9858414.1"/>
    <property type="molecule type" value="Genomic_DNA"/>
</dbReference>
<dbReference type="PRINTS" id="PR00081">
    <property type="entry name" value="GDHRDH"/>
</dbReference>
<dbReference type="Pfam" id="PF00106">
    <property type="entry name" value="adh_short"/>
    <property type="match status" value="2"/>
</dbReference>
<accession>A0AAW1SVN0</accession>
<evidence type="ECO:0000256" key="1">
    <source>
        <dbReference type="RuleBase" id="RU000363"/>
    </source>
</evidence>
<dbReference type="GO" id="GO:0016491">
    <property type="term" value="F:oxidoreductase activity"/>
    <property type="evidence" value="ECO:0007669"/>
    <property type="project" value="TreeGrafter"/>
</dbReference>
<protein>
    <submittedName>
        <fullName evidence="2">Uncharacterized protein</fullName>
    </submittedName>
</protein>